<dbReference type="eggNOG" id="ENOG502S0EC">
    <property type="taxonomic scope" value="Eukaryota"/>
</dbReference>
<gene>
    <name evidence="3" type="ORF">PCON_01943</name>
</gene>
<reference evidence="3 4" key="1">
    <citation type="journal article" date="2013" name="PLoS Genet.">
        <title>The genome and development-dependent transcriptomes of Pyronema confluens: a window into fungal evolution.</title>
        <authorList>
            <person name="Traeger S."/>
            <person name="Altegoer F."/>
            <person name="Freitag M."/>
            <person name="Gabaldon T."/>
            <person name="Kempken F."/>
            <person name="Kumar A."/>
            <person name="Marcet-Houben M."/>
            <person name="Poggeler S."/>
            <person name="Stajich J.E."/>
            <person name="Nowrousian M."/>
        </authorList>
    </citation>
    <scope>NUCLEOTIDE SEQUENCE [LARGE SCALE GENOMIC DNA]</scope>
    <source>
        <strain evidence="4">CBS 100304</strain>
        <tissue evidence="3">Vegetative mycelium</tissue>
    </source>
</reference>
<feature type="region of interest" description="Disordered" evidence="1">
    <location>
        <begin position="145"/>
        <end position="164"/>
    </location>
</feature>
<name>U4L9Y5_PYROM</name>
<proteinExistence type="predicted"/>
<evidence type="ECO:0008006" key="5">
    <source>
        <dbReference type="Google" id="ProtNLM"/>
    </source>
</evidence>
<organism evidence="3 4">
    <name type="scientific">Pyronema omphalodes (strain CBS 100304)</name>
    <name type="common">Pyronema confluens</name>
    <dbReference type="NCBI Taxonomy" id="1076935"/>
    <lineage>
        <taxon>Eukaryota</taxon>
        <taxon>Fungi</taxon>
        <taxon>Dikarya</taxon>
        <taxon>Ascomycota</taxon>
        <taxon>Pezizomycotina</taxon>
        <taxon>Pezizomycetes</taxon>
        <taxon>Pezizales</taxon>
        <taxon>Pyronemataceae</taxon>
        <taxon>Pyronema</taxon>
    </lineage>
</organism>
<dbReference type="Gene3D" id="2.60.40.420">
    <property type="entry name" value="Cupredoxins - blue copper proteins"/>
    <property type="match status" value="1"/>
</dbReference>
<dbReference type="PANTHER" id="PTHR34883">
    <property type="entry name" value="SERINE-RICH PROTEIN, PUTATIVE-RELATED-RELATED"/>
    <property type="match status" value="1"/>
</dbReference>
<keyword evidence="2" id="KW-0472">Membrane</keyword>
<feature type="transmembrane region" description="Helical" evidence="2">
    <location>
        <begin position="183"/>
        <end position="209"/>
    </location>
</feature>
<evidence type="ECO:0000256" key="2">
    <source>
        <dbReference type="SAM" id="Phobius"/>
    </source>
</evidence>
<keyword evidence="2" id="KW-0812">Transmembrane</keyword>
<accession>U4L9Y5</accession>
<protein>
    <recommendedName>
        <fullName evidence="5">Extracellular serine-rich protein</fullName>
    </recommendedName>
</protein>
<dbReference type="OMA" id="NEMHAQQ"/>
<dbReference type="SUPFAM" id="SSF49503">
    <property type="entry name" value="Cupredoxins"/>
    <property type="match status" value="1"/>
</dbReference>
<dbReference type="EMBL" id="HF936203">
    <property type="protein sequence ID" value="CCX15576.1"/>
    <property type="molecule type" value="Genomic_DNA"/>
</dbReference>
<dbReference type="PANTHER" id="PTHR34883:SF8">
    <property type="entry name" value="EXTRACELLULAR SERINE-RICH PROTEIN (AFU_ORTHOLOGUE AFUA_6G00670)"/>
    <property type="match status" value="1"/>
</dbReference>
<dbReference type="STRING" id="1076935.U4L9Y5"/>
<dbReference type="OrthoDB" id="2331100at2759"/>
<dbReference type="Proteomes" id="UP000018144">
    <property type="component" value="Unassembled WGS sequence"/>
</dbReference>
<dbReference type="InterPro" id="IPR052953">
    <property type="entry name" value="Ser-rich/MCO-related"/>
</dbReference>
<evidence type="ECO:0000313" key="3">
    <source>
        <dbReference type="EMBL" id="CCX15576.1"/>
    </source>
</evidence>
<evidence type="ECO:0000313" key="4">
    <source>
        <dbReference type="Proteomes" id="UP000018144"/>
    </source>
</evidence>
<dbReference type="InterPro" id="IPR008972">
    <property type="entry name" value="Cupredoxin"/>
</dbReference>
<feature type="region of interest" description="Disordered" evidence="1">
    <location>
        <begin position="289"/>
        <end position="335"/>
    </location>
</feature>
<dbReference type="CDD" id="cd00920">
    <property type="entry name" value="Cupredoxin"/>
    <property type="match status" value="1"/>
</dbReference>
<sequence length="335" mass="35907">MKWDFSRSPPTLLLLGSIAVGNAKEIEVKAGYDHVFTPDSIVADVGDTIRPHSVVRGDWGSPCIDYSRIYNKDAFYSGIITTINYPQPGNFQTWTLTVNDTEPKVFYCSGKDSCLHGMVGVINSDAKNLSDYKAGALKANFQLSPGDPWPAEGSGTTPNPIDSNGKVVTIIQPSTPADNSVKLSVGGIAGIVVGTVAIVAILGALFFFLGRSKTKQEPVPAIPATPSTPGPQTMDMPPPMYPMSQSPPPQFAPGMDANPYGYHGYQQAYTPVDNRASTVSAMGFNDNKSYAPGWRESQQPEMMQQHAAELGGDTIMSQRSKSPEPPQSPHGRAEV</sequence>
<dbReference type="CDD" id="cd12087">
    <property type="entry name" value="TM_EGFR-like"/>
    <property type="match status" value="1"/>
</dbReference>
<evidence type="ECO:0000256" key="1">
    <source>
        <dbReference type="SAM" id="MobiDB-lite"/>
    </source>
</evidence>
<keyword evidence="4" id="KW-1185">Reference proteome</keyword>
<dbReference type="AlphaFoldDB" id="U4L9Y5"/>
<keyword evidence="2" id="KW-1133">Transmembrane helix</keyword>